<keyword evidence="3" id="KW-1185">Reference proteome</keyword>
<dbReference type="NCBIfam" id="TIGR02913">
    <property type="entry name" value="HAF_rpt"/>
    <property type="match status" value="3"/>
</dbReference>
<evidence type="ECO:0008006" key="4">
    <source>
        <dbReference type="Google" id="ProtNLM"/>
    </source>
</evidence>
<keyword evidence="1" id="KW-0732">Signal</keyword>
<sequence>MRRHHHPRLTSTVLVAACVGAGTLVASGLVPAPEARAATTAQYRYRELPALGGGGWSEPGAINGAGTVVGTSNGHAYRWKGGVLTDLGDGLPGPGGESSARAVNLAGVVVGQSNVDNENPPHAVRWAGGVLTDLGTGYGVGSGSSARGINADGVVVGIHYARQSSPVRAAMWRAGKVIDLGSLGGTTTGSYGTISEANAVNDAGQVVGTALPRSGYPLRGFIWQNGVMRDLGTLGGTSEATVAEAVNSTGVVAGFSQTAGGETHGFTWTAGRLRDLGVLGPAFFYRSSFARGINDAGVVVGAARVAGAGEPYGHEVATVWRAGVLTDLNRIVPVPTGRRLRLAFDVDNTGTIVAVSCSIALCENGGGDDRTVVLRPVG</sequence>
<evidence type="ECO:0000313" key="2">
    <source>
        <dbReference type="EMBL" id="GAA5019314.1"/>
    </source>
</evidence>
<dbReference type="EMBL" id="BAABIW010000006">
    <property type="protein sequence ID" value="GAA5019314.1"/>
    <property type="molecule type" value="Genomic_DNA"/>
</dbReference>
<dbReference type="RefSeq" id="WP_345506030.1">
    <property type="nucleotide sequence ID" value="NZ_BAABIW010000006.1"/>
</dbReference>
<evidence type="ECO:0000256" key="1">
    <source>
        <dbReference type="SAM" id="SignalP"/>
    </source>
</evidence>
<dbReference type="InterPro" id="IPR014262">
    <property type="entry name" value="HAF_rpt"/>
</dbReference>
<protein>
    <recommendedName>
        <fullName evidence="4">HAF family extracellular repeat protein</fullName>
    </recommendedName>
</protein>
<proteinExistence type="predicted"/>
<gene>
    <name evidence="2" type="ORF">GCM10023258_06850</name>
</gene>
<accession>A0ABP9J5K5</accession>
<feature type="signal peptide" evidence="1">
    <location>
        <begin position="1"/>
        <end position="26"/>
    </location>
</feature>
<name>A0ABP9J5K5_9MICO</name>
<dbReference type="Proteomes" id="UP001500427">
    <property type="component" value="Unassembled WGS sequence"/>
</dbReference>
<reference evidence="3" key="1">
    <citation type="journal article" date="2019" name="Int. J. Syst. Evol. Microbiol.">
        <title>The Global Catalogue of Microorganisms (GCM) 10K type strain sequencing project: providing services to taxonomists for standard genome sequencing and annotation.</title>
        <authorList>
            <consortium name="The Broad Institute Genomics Platform"/>
            <consortium name="The Broad Institute Genome Sequencing Center for Infectious Disease"/>
            <person name="Wu L."/>
            <person name="Ma J."/>
        </authorList>
    </citation>
    <scope>NUCLEOTIDE SEQUENCE [LARGE SCALE GENOMIC DNA]</scope>
    <source>
        <strain evidence="3">JCM 17687</strain>
    </source>
</reference>
<evidence type="ECO:0000313" key="3">
    <source>
        <dbReference type="Proteomes" id="UP001500427"/>
    </source>
</evidence>
<comment type="caution">
    <text evidence="2">The sequence shown here is derived from an EMBL/GenBank/DDBJ whole genome shotgun (WGS) entry which is preliminary data.</text>
</comment>
<feature type="chain" id="PRO_5045990003" description="HAF family extracellular repeat protein" evidence="1">
    <location>
        <begin position="27"/>
        <end position="378"/>
    </location>
</feature>
<organism evidence="2 3">
    <name type="scientific">Terrabacter aeriphilus</name>
    <dbReference type="NCBI Taxonomy" id="515662"/>
    <lineage>
        <taxon>Bacteria</taxon>
        <taxon>Bacillati</taxon>
        <taxon>Actinomycetota</taxon>
        <taxon>Actinomycetes</taxon>
        <taxon>Micrococcales</taxon>
        <taxon>Intrasporangiaceae</taxon>
        <taxon>Terrabacter</taxon>
    </lineage>
</organism>